<comment type="caution">
    <text evidence="11">The sequence shown here is derived from an EMBL/GenBank/DDBJ whole genome shotgun (WGS) entry which is preliminary data.</text>
</comment>
<dbReference type="InterPro" id="IPR040025">
    <property type="entry name" value="Znf622/Rei1/Reh1"/>
</dbReference>
<comment type="similarity">
    <text evidence="8">Belongs to the REI1 family.</text>
</comment>
<dbReference type="Pfam" id="PF12756">
    <property type="entry name" value="zf-C2H2_2"/>
    <property type="match status" value="1"/>
</dbReference>
<dbReference type="PANTHER" id="PTHR13182">
    <property type="entry name" value="ZINC FINGER PROTEIN 622"/>
    <property type="match status" value="1"/>
</dbReference>
<dbReference type="GO" id="GO:0030687">
    <property type="term" value="C:preribosome, large subunit precursor"/>
    <property type="evidence" value="ECO:0007669"/>
    <property type="project" value="EnsemblFungi"/>
</dbReference>
<dbReference type="VEuPathDB" id="FungiDB:GVI51_I09207"/>
<evidence type="ECO:0000256" key="4">
    <source>
        <dbReference type="ARBA" id="ARBA00022723"/>
    </source>
</evidence>
<dbReference type="VEuPathDB" id="FungiDB:B1J91_I09350g"/>
<sequence>MSMYTCNSCELVFETSAFQRQHMKTDWHRYNLKRKVASLPPVSEDNFNSKVQVSQEQAAEEALKKGKNEQLTKKEIRRREKEALLEKKKKLLEIARQNMLAKMQEQGLSQPEPTKQEPVEDVKPEPIVEEAKSEVVKEEEVKEEDLTEEELAERLMKQKLENRVEIPLNQCLFCTKKREFEDFEANLDHMFRTHGFYIPEQKYLVDKEGLVKYMSEKIGLGNVCIVCNYQGRSLDAVRAHMLDKRHCRIPYESEDERLEISEFYDFSKTYERIDRANIVSADSVSANDDEWEDVDENEDAEEEEGEPPKEYLYHDGVELHLPSGVKVGHRSLQRYFKQDLRPEKELSEGQGTLVAAETRSFLPQFDRGTVRVQQRAWKTEVRDKKRDDKRAAKFVNNQPHYRDQLLQ</sequence>
<evidence type="ECO:0000256" key="8">
    <source>
        <dbReference type="ARBA" id="ARBA00034126"/>
    </source>
</evidence>
<evidence type="ECO:0000256" key="7">
    <source>
        <dbReference type="ARBA" id="ARBA00022833"/>
    </source>
</evidence>
<comment type="subcellular location">
    <subcellularLocation>
        <location evidence="1">Cytoplasm</location>
    </subcellularLocation>
</comment>
<keyword evidence="4" id="KW-0479">Metal-binding</keyword>
<evidence type="ECO:0000256" key="6">
    <source>
        <dbReference type="ARBA" id="ARBA00022771"/>
    </source>
</evidence>
<feature type="region of interest" description="Disordered" evidence="9">
    <location>
        <begin position="376"/>
        <end position="407"/>
    </location>
</feature>
<dbReference type="GO" id="GO:0007117">
    <property type="term" value="P:budding cell bud growth"/>
    <property type="evidence" value="ECO:0007669"/>
    <property type="project" value="EnsemblFungi"/>
</dbReference>
<dbReference type="SMART" id="SM00355">
    <property type="entry name" value="ZnF_C2H2"/>
    <property type="match status" value="3"/>
</dbReference>
<keyword evidence="6" id="KW-0863">Zinc-finger</keyword>
<dbReference type="InterPro" id="IPR003604">
    <property type="entry name" value="Matrin/U1-like-C_Znf_C2H2"/>
</dbReference>
<dbReference type="PANTHER" id="PTHR13182:SF21">
    <property type="entry name" value="CYTOPLASMIC 60S SUBUNIT BIOGENESIS FACTOR REI1"/>
    <property type="match status" value="1"/>
</dbReference>
<evidence type="ECO:0000256" key="1">
    <source>
        <dbReference type="ARBA" id="ARBA00004496"/>
    </source>
</evidence>
<evidence type="ECO:0000259" key="10">
    <source>
        <dbReference type="PROSITE" id="PS00028"/>
    </source>
</evidence>
<dbReference type="GO" id="GO:0000278">
    <property type="term" value="P:mitotic cell cycle"/>
    <property type="evidence" value="ECO:0007669"/>
    <property type="project" value="EnsemblFungi"/>
</dbReference>
<evidence type="ECO:0000256" key="5">
    <source>
        <dbReference type="ARBA" id="ARBA00022737"/>
    </source>
</evidence>
<feature type="region of interest" description="Disordered" evidence="9">
    <location>
        <begin position="284"/>
        <end position="308"/>
    </location>
</feature>
<dbReference type="VEuPathDB" id="FungiDB:GW608_I04851"/>
<dbReference type="GO" id="GO:0005737">
    <property type="term" value="C:cytoplasm"/>
    <property type="evidence" value="ECO:0007669"/>
    <property type="project" value="UniProtKB-SubCell"/>
</dbReference>
<dbReference type="VEuPathDB" id="FungiDB:CAGL0I09350g"/>
<dbReference type="GO" id="GO:0042273">
    <property type="term" value="P:ribosomal large subunit biogenesis"/>
    <property type="evidence" value="ECO:0007669"/>
    <property type="project" value="EnsemblFungi"/>
</dbReference>
<reference evidence="11 12" key="1">
    <citation type="submission" date="2015-10" db="EMBL/GenBank/DDBJ databases">
        <title>Draft genomes sequences of Candida glabrata isolates 1A, 1B, 2A, 2B, 3A and 3B.</title>
        <authorList>
            <person name="Haavelsrud O.E."/>
            <person name="Gaustad P."/>
        </authorList>
    </citation>
    <scope>NUCLEOTIDE SEQUENCE [LARGE SCALE GENOMIC DNA]</scope>
    <source>
        <strain evidence="11">910700640</strain>
    </source>
</reference>
<keyword evidence="3" id="KW-0690">Ribosome biogenesis</keyword>
<dbReference type="GO" id="GO:0008270">
    <property type="term" value="F:zinc ion binding"/>
    <property type="evidence" value="ECO:0007669"/>
    <property type="project" value="UniProtKB-KW"/>
</dbReference>
<dbReference type="SMART" id="SM00451">
    <property type="entry name" value="ZnF_U1"/>
    <property type="match status" value="1"/>
</dbReference>
<feature type="domain" description="C2H2-type" evidence="10">
    <location>
        <begin position="6"/>
        <end position="28"/>
    </location>
</feature>
<name>A0A0W0E9J8_CANGB</name>
<evidence type="ECO:0000313" key="12">
    <source>
        <dbReference type="Proteomes" id="UP000054886"/>
    </source>
</evidence>
<dbReference type="VEuPathDB" id="FungiDB:GWK60_I04851"/>
<feature type="compositionally biased region" description="Acidic residues" evidence="9">
    <location>
        <begin position="287"/>
        <end position="305"/>
    </location>
</feature>
<dbReference type="InterPro" id="IPR013087">
    <property type="entry name" value="Znf_C2H2_type"/>
</dbReference>
<dbReference type="EMBL" id="LLZZ01000114">
    <property type="protein sequence ID" value="KTB05163.1"/>
    <property type="molecule type" value="Genomic_DNA"/>
</dbReference>
<dbReference type="InterPro" id="IPR041661">
    <property type="entry name" value="ZN622/Rei1/Reh1_Znf-C2H2"/>
</dbReference>
<dbReference type="Proteomes" id="UP000054886">
    <property type="component" value="Unassembled WGS sequence"/>
</dbReference>
<proteinExistence type="inferred from homology"/>
<dbReference type="GO" id="GO:0003676">
    <property type="term" value="F:nucleic acid binding"/>
    <property type="evidence" value="ECO:0007669"/>
    <property type="project" value="InterPro"/>
</dbReference>
<dbReference type="SUPFAM" id="SSF57667">
    <property type="entry name" value="beta-beta-alpha zinc fingers"/>
    <property type="match status" value="1"/>
</dbReference>
<evidence type="ECO:0000256" key="2">
    <source>
        <dbReference type="ARBA" id="ARBA00022490"/>
    </source>
</evidence>
<evidence type="ECO:0000256" key="3">
    <source>
        <dbReference type="ARBA" id="ARBA00022517"/>
    </source>
</evidence>
<dbReference type="AlphaFoldDB" id="A0A0W0E9J8"/>
<gene>
    <name evidence="11" type="ORF">AO440_002736</name>
</gene>
<feature type="compositionally biased region" description="Basic and acidic residues" evidence="9">
    <location>
        <begin position="377"/>
        <end position="391"/>
    </location>
</feature>
<dbReference type="GO" id="GO:0006913">
    <property type="term" value="P:nucleocytoplasmic transport"/>
    <property type="evidence" value="ECO:0007669"/>
    <property type="project" value="EnsemblFungi"/>
</dbReference>
<evidence type="ECO:0000313" key="11">
    <source>
        <dbReference type="EMBL" id="KTB05163.1"/>
    </source>
</evidence>
<dbReference type="PROSITE" id="PS00028">
    <property type="entry name" value="ZINC_FINGER_C2H2_1"/>
    <property type="match status" value="1"/>
</dbReference>
<accession>A0A0W0E9J8</accession>
<keyword evidence="7" id="KW-0862">Zinc</keyword>
<keyword evidence="5" id="KW-0677">Repeat</keyword>
<organism evidence="11 12">
    <name type="scientific">Candida glabrata</name>
    <name type="common">Yeast</name>
    <name type="synonym">Torulopsis glabrata</name>
    <dbReference type="NCBI Taxonomy" id="5478"/>
    <lineage>
        <taxon>Eukaryota</taxon>
        <taxon>Fungi</taxon>
        <taxon>Dikarya</taxon>
        <taxon>Ascomycota</taxon>
        <taxon>Saccharomycotina</taxon>
        <taxon>Saccharomycetes</taxon>
        <taxon>Saccharomycetales</taxon>
        <taxon>Saccharomycetaceae</taxon>
        <taxon>Nakaseomyces</taxon>
    </lineage>
</organism>
<keyword evidence="2" id="KW-0963">Cytoplasm</keyword>
<protein>
    <submittedName>
        <fullName evidence="11">Cytoplasmic 60S subunit biogenesis factor REI1</fullName>
    </submittedName>
</protein>
<dbReference type="InterPro" id="IPR036236">
    <property type="entry name" value="Znf_C2H2_sf"/>
</dbReference>
<evidence type="ECO:0000256" key="9">
    <source>
        <dbReference type="SAM" id="MobiDB-lite"/>
    </source>
</evidence>